<dbReference type="Proteomes" id="UP000228621">
    <property type="component" value="Unassembled WGS sequence"/>
</dbReference>
<evidence type="ECO:0000256" key="2">
    <source>
        <dbReference type="ARBA" id="ARBA00022630"/>
    </source>
</evidence>
<dbReference type="Pfam" id="PF01266">
    <property type="entry name" value="DAO"/>
    <property type="match status" value="1"/>
</dbReference>
<comment type="cofactor">
    <cofactor evidence="1">
        <name>FAD</name>
        <dbReference type="ChEBI" id="CHEBI:57692"/>
    </cofactor>
</comment>
<dbReference type="Gene3D" id="3.30.9.10">
    <property type="entry name" value="D-Amino Acid Oxidase, subunit A, domain 2"/>
    <property type="match status" value="1"/>
</dbReference>
<proteinExistence type="inferred from homology"/>
<dbReference type="OrthoDB" id="9801699at2"/>
<dbReference type="InterPro" id="IPR006076">
    <property type="entry name" value="FAD-dep_OxRdtase"/>
</dbReference>
<dbReference type="GO" id="GO:0047545">
    <property type="term" value="F:(S)-2-hydroxyglutarate dehydrogenase activity"/>
    <property type="evidence" value="ECO:0007669"/>
    <property type="project" value="TreeGrafter"/>
</dbReference>
<comment type="similarity">
    <text evidence="5">Belongs to the L2HGDH family.</text>
</comment>
<comment type="caution">
    <text evidence="7">The sequence shown here is derived from an EMBL/GenBank/DDBJ whole genome shotgun (WGS) entry which is preliminary data.</text>
</comment>
<gene>
    <name evidence="7" type="ORF">CEX98_15615</name>
</gene>
<sequence length="362" mass="40130">MDKIDTLIIGAGVVGLAIAARLSHSRSVIVIDKETHFGEHTSSRNSEVIHAGIYYPKDSLKQRLCINGKVLLYDRCQRLNIPCQQLGKFIVATNAEEAQQLARIKQAAHNNSVTDVDFASTHTINQHLSDLTVHSALFSPSTGILDSHQLMLSLVAEIEANGGIVATQTEFIQSQQTAVGFTVTMHCNNEHYTLSCEQLINCAGLTAPDVMAKITGSSKTQAKAYYCRGRYYRYQGKHPFAHLVYPIPNTHGLGIHATLDLAGQVKFGPDTEYVNNIDYRFDDAQKAQFVRAIKQYWPGLDPNRLTPDYTGIRPKLDRHQQSDFVIEFEATHGIANFVNLMGIESPGLTACLAIAEYVEQRL</sequence>
<dbReference type="RefSeq" id="WP_099642973.1">
    <property type="nucleotide sequence ID" value="NZ_NKHF01000072.1"/>
</dbReference>
<keyword evidence="2" id="KW-0285">Flavoprotein</keyword>
<evidence type="ECO:0000256" key="4">
    <source>
        <dbReference type="ARBA" id="ARBA00023002"/>
    </source>
</evidence>
<evidence type="ECO:0000313" key="7">
    <source>
        <dbReference type="EMBL" id="PCK30811.1"/>
    </source>
</evidence>
<reference evidence="8" key="1">
    <citation type="journal article" date="2019" name="Genome Announc.">
        <title>Draft Genome Sequence of Pseudoalteromonas piscicida Strain 36Y ROTHPW, an Hypersaline Seawater Isolate from the South Coast of Sonora, Mexico.</title>
        <authorList>
            <person name="Sanchez-Diaz R."/>
            <person name="Molina-Garza Z.J."/>
            <person name="Cruz-Suarez L.E."/>
            <person name="Selvin J."/>
            <person name="Kiran G.S."/>
            <person name="Ibarra-Gamez J.C."/>
            <person name="Gomez-Gil B."/>
            <person name="Galaviz-Silva L."/>
        </authorList>
    </citation>
    <scope>NUCLEOTIDE SEQUENCE [LARGE SCALE GENOMIC DNA]</scope>
    <source>
        <strain evidence="8">36Y_RITHPW</strain>
    </source>
</reference>
<dbReference type="Gene3D" id="3.50.50.60">
    <property type="entry name" value="FAD/NAD(P)-binding domain"/>
    <property type="match status" value="1"/>
</dbReference>
<evidence type="ECO:0000256" key="5">
    <source>
        <dbReference type="ARBA" id="ARBA00037941"/>
    </source>
</evidence>
<dbReference type="PANTHER" id="PTHR43104:SF4">
    <property type="entry name" value="L-2-HYDROXYGLUTARATE DEHYDROGENASE, MITOCHONDRIAL"/>
    <property type="match status" value="1"/>
</dbReference>
<accession>A0A2A5JNH3</accession>
<dbReference type="SUPFAM" id="SSF51905">
    <property type="entry name" value="FAD/NAD(P)-binding domain"/>
    <property type="match status" value="1"/>
</dbReference>
<keyword evidence="4" id="KW-0560">Oxidoreductase</keyword>
<keyword evidence="8" id="KW-1185">Reference proteome</keyword>
<name>A0A2A5JNH3_PSEO7</name>
<organism evidence="7 8">
    <name type="scientific">Pseudoalteromonas piscicida</name>
    <dbReference type="NCBI Taxonomy" id="43662"/>
    <lineage>
        <taxon>Bacteria</taxon>
        <taxon>Pseudomonadati</taxon>
        <taxon>Pseudomonadota</taxon>
        <taxon>Gammaproteobacteria</taxon>
        <taxon>Alteromonadales</taxon>
        <taxon>Pseudoalteromonadaceae</taxon>
        <taxon>Pseudoalteromonas</taxon>
    </lineage>
</organism>
<dbReference type="PANTHER" id="PTHR43104">
    <property type="entry name" value="L-2-HYDROXYGLUTARATE DEHYDROGENASE, MITOCHONDRIAL"/>
    <property type="match status" value="1"/>
</dbReference>
<evidence type="ECO:0000256" key="1">
    <source>
        <dbReference type="ARBA" id="ARBA00001974"/>
    </source>
</evidence>
<feature type="domain" description="FAD dependent oxidoreductase" evidence="6">
    <location>
        <begin position="5"/>
        <end position="360"/>
    </location>
</feature>
<keyword evidence="3" id="KW-0274">FAD</keyword>
<dbReference type="InterPro" id="IPR036188">
    <property type="entry name" value="FAD/NAD-bd_sf"/>
</dbReference>
<evidence type="ECO:0000313" key="8">
    <source>
        <dbReference type="Proteomes" id="UP000228621"/>
    </source>
</evidence>
<dbReference type="AlphaFoldDB" id="A0A2A5JNH3"/>
<evidence type="ECO:0000259" key="6">
    <source>
        <dbReference type="Pfam" id="PF01266"/>
    </source>
</evidence>
<evidence type="ECO:0000256" key="3">
    <source>
        <dbReference type="ARBA" id="ARBA00022827"/>
    </source>
</evidence>
<protein>
    <submittedName>
        <fullName evidence="7">FAD-dependent oxidoreductase</fullName>
    </submittedName>
</protein>
<dbReference type="EMBL" id="NKHF01000072">
    <property type="protein sequence ID" value="PCK30811.1"/>
    <property type="molecule type" value="Genomic_DNA"/>
</dbReference>